<evidence type="ECO:0000256" key="1">
    <source>
        <dbReference type="ARBA" id="ARBA00006420"/>
    </source>
</evidence>
<dbReference type="GO" id="GO:0005506">
    <property type="term" value="F:iron ion binding"/>
    <property type="evidence" value="ECO:0007669"/>
    <property type="project" value="InterPro"/>
</dbReference>
<dbReference type="KEGG" id="taer:GT409_09930"/>
<evidence type="ECO:0000313" key="3">
    <source>
        <dbReference type="EMBL" id="QHI70921.1"/>
    </source>
</evidence>
<dbReference type="AlphaFoldDB" id="A0A6P1MAP9"/>
<name>A0A6P1MAP9_9BACT</name>
<organism evidence="3 4">
    <name type="scientific">Tichowtungia aerotolerans</name>
    <dbReference type="NCBI Taxonomy" id="2697043"/>
    <lineage>
        <taxon>Bacteria</taxon>
        <taxon>Pseudomonadati</taxon>
        <taxon>Kiritimatiellota</taxon>
        <taxon>Tichowtungiia</taxon>
        <taxon>Tichowtungiales</taxon>
        <taxon>Tichowtungiaceae</taxon>
        <taxon>Tichowtungia</taxon>
    </lineage>
</organism>
<evidence type="ECO:0000259" key="2">
    <source>
        <dbReference type="Pfam" id="PF01592"/>
    </source>
</evidence>
<dbReference type="EMBL" id="CP047593">
    <property type="protein sequence ID" value="QHI70921.1"/>
    <property type="molecule type" value="Genomic_DNA"/>
</dbReference>
<dbReference type="Proteomes" id="UP000464954">
    <property type="component" value="Chromosome"/>
</dbReference>
<dbReference type="CDD" id="cd06664">
    <property type="entry name" value="IscU_like"/>
    <property type="match status" value="1"/>
</dbReference>
<feature type="domain" description="NIF system FeS cluster assembly NifU N-terminal" evidence="2">
    <location>
        <begin position="6"/>
        <end position="123"/>
    </location>
</feature>
<accession>A0A6P1MAP9</accession>
<dbReference type="Gene3D" id="3.90.1010.10">
    <property type="match status" value="1"/>
</dbReference>
<dbReference type="PANTHER" id="PTHR10093">
    <property type="entry name" value="IRON-SULFUR CLUSTER ASSEMBLY ENZYME NIFU HOMOLOG"/>
    <property type="match status" value="1"/>
</dbReference>
<evidence type="ECO:0000313" key="4">
    <source>
        <dbReference type="Proteomes" id="UP000464954"/>
    </source>
</evidence>
<dbReference type="GO" id="GO:0051536">
    <property type="term" value="F:iron-sulfur cluster binding"/>
    <property type="evidence" value="ECO:0007669"/>
    <property type="project" value="InterPro"/>
</dbReference>
<sequence>MSDELYRATILEYNREPRNFRTLENATHVAHGLNPLCGDDYHVYLRVEDGVVQEASFDGHGCAISKASASMMTLELKGKTIAEAKALFARFHGMLTEKADLSDDLGRLNVFSGVWKYPERVKCASLAWHAMDSALQGKETASTE</sequence>
<comment type="similarity">
    <text evidence="1">Belongs to the NifU family.</text>
</comment>
<dbReference type="FunFam" id="3.90.1010.10:FF:000002">
    <property type="entry name" value="Iron-sulfur cluster assembly scaffold protein NifU"/>
    <property type="match status" value="1"/>
</dbReference>
<dbReference type="InterPro" id="IPR002871">
    <property type="entry name" value="NIF_FeS_clus_asmbl_NifU_N"/>
</dbReference>
<dbReference type="Pfam" id="PF01592">
    <property type="entry name" value="NifU_N"/>
    <property type="match status" value="1"/>
</dbReference>
<keyword evidence="4" id="KW-1185">Reference proteome</keyword>
<protein>
    <submittedName>
        <fullName evidence="3">SUF system NifU family Fe-S cluster assembly protein</fullName>
    </submittedName>
</protein>
<dbReference type="SUPFAM" id="SSF82649">
    <property type="entry name" value="SufE/NifU"/>
    <property type="match status" value="1"/>
</dbReference>
<gene>
    <name evidence="3" type="ORF">GT409_09930</name>
</gene>
<dbReference type="NCBIfam" id="TIGR01994">
    <property type="entry name" value="SUF_scaf_2"/>
    <property type="match status" value="1"/>
</dbReference>
<reference evidence="3 4" key="1">
    <citation type="submission" date="2020-01" db="EMBL/GenBank/DDBJ databases">
        <title>Ponticoccus aerotolerans gen. nov., sp. nov., an anaerobic bacterium and proposal of Ponticoccusceae fam. nov., Ponticoccusles ord. nov. and Ponticoccuse classis nov. in the phylum Kiritimatiellaeota.</title>
        <authorList>
            <person name="Zhou L.Y."/>
            <person name="Du Z.J."/>
        </authorList>
    </citation>
    <scope>NUCLEOTIDE SEQUENCE [LARGE SCALE GENOMIC DNA]</scope>
    <source>
        <strain evidence="3 4">S-5007</strain>
    </source>
</reference>
<dbReference type="GO" id="GO:0016226">
    <property type="term" value="P:iron-sulfur cluster assembly"/>
    <property type="evidence" value="ECO:0007669"/>
    <property type="project" value="InterPro"/>
</dbReference>
<proteinExistence type="inferred from homology"/>